<keyword evidence="12" id="KW-1185">Reference proteome</keyword>
<evidence type="ECO:0000256" key="2">
    <source>
        <dbReference type="ARBA" id="ARBA00008290"/>
    </source>
</evidence>
<dbReference type="PRINTS" id="PR00932">
    <property type="entry name" value="AMINO1PTASE"/>
</dbReference>
<dbReference type="Gene3D" id="2.30.250.10">
    <property type="entry name" value="Aminopeptidase i, Domain 2"/>
    <property type="match status" value="1"/>
</dbReference>
<evidence type="ECO:0000313" key="11">
    <source>
        <dbReference type="EMBL" id="MBC5660011.1"/>
    </source>
</evidence>
<name>A0A923RN08_9FIRM</name>
<keyword evidence="5 9" id="KW-0479">Metal-binding</keyword>
<dbReference type="NCBIfam" id="NF002600">
    <property type="entry name" value="PRK02256.1"/>
    <property type="match status" value="1"/>
</dbReference>
<dbReference type="GO" id="GO:0005737">
    <property type="term" value="C:cytoplasm"/>
    <property type="evidence" value="ECO:0007669"/>
    <property type="project" value="UniProtKB-ARBA"/>
</dbReference>
<dbReference type="Proteomes" id="UP000649345">
    <property type="component" value="Unassembled WGS sequence"/>
</dbReference>
<evidence type="ECO:0000256" key="8">
    <source>
        <dbReference type="ARBA" id="ARBA00023049"/>
    </source>
</evidence>
<dbReference type="PANTHER" id="PTHR28570:SF2">
    <property type="entry name" value="M18 FAMILY AMINOPEPTIDASE 1-RELATED"/>
    <property type="match status" value="1"/>
</dbReference>
<accession>A0A923RN08</accession>
<keyword evidence="7 9" id="KW-0862">Zinc</keyword>
<dbReference type="SUPFAM" id="SSF101821">
    <property type="entry name" value="Aminopeptidase/glucanase lid domain"/>
    <property type="match status" value="1"/>
</dbReference>
<gene>
    <name evidence="11" type="ORF">H8S44_09530</name>
</gene>
<dbReference type="GO" id="GO:0008237">
    <property type="term" value="F:metallopeptidase activity"/>
    <property type="evidence" value="ECO:0007669"/>
    <property type="project" value="UniProtKB-KW"/>
</dbReference>
<keyword evidence="4 9" id="KW-0645">Protease</keyword>
<comment type="cofactor">
    <cofactor evidence="1 10">
        <name>Zn(2+)</name>
        <dbReference type="ChEBI" id="CHEBI:29105"/>
    </cofactor>
</comment>
<evidence type="ECO:0000313" key="12">
    <source>
        <dbReference type="Proteomes" id="UP000649345"/>
    </source>
</evidence>
<dbReference type="InterPro" id="IPR023358">
    <property type="entry name" value="Peptidase_M18_dom2"/>
</dbReference>
<dbReference type="EC" id="3.4.11.-" evidence="10"/>
<sequence length="458" mass="50275">MDSLTYKRTNVYETADETLMTEIFDFAEGYKQFLDEGKTERECCAYVEAAAKAAGYEAFDFGRRLKAGDKIYYNNRGKNMYLIKVGTENIAKDGIRIIASHIDSPRLDLKQLPLYESEGVALGKTHYYGGLRKYQWAAIPLALHGVVALKDGTTVQVKVGEDESDPVFYISDLLPHLAAKQNQKPLGNAIEGEQLNIWFGNIPYTAATEDDEKTVKNHVLHLLNDKYGITEADFMSAELSMVPAFKAKDVGFDRALLGSYGHDDRVCAYPAWKACLDETSDQHTVMVILADKEEIGSEGTTGMQSAIFTDLIDELAAAFGVSAAAVRAHSKCLSADVTAAYDPNYPEVCEKTNSVFLSCGAGMMKFTGARGKSGSNDANAEFLAYLRKLFDENGVVWQTGELGKVDEGGGGTVAKFIAKFNIDTVDIGVPVISMHSPWEVVSKADLYENYLAFKAFIQ</sequence>
<organism evidence="11 12">
    <name type="scientific">Anaerosacchariphilus hominis</name>
    <dbReference type="NCBI Taxonomy" id="2763017"/>
    <lineage>
        <taxon>Bacteria</taxon>
        <taxon>Bacillati</taxon>
        <taxon>Bacillota</taxon>
        <taxon>Clostridia</taxon>
        <taxon>Lachnospirales</taxon>
        <taxon>Lachnospiraceae</taxon>
        <taxon>Anaerosacchariphilus</taxon>
    </lineage>
</organism>
<dbReference type="GO" id="GO:0008270">
    <property type="term" value="F:zinc ion binding"/>
    <property type="evidence" value="ECO:0007669"/>
    <property type="project" value="InterPro"/>
</dbReference>
<reference evidence="11" key="1">
    <citation type="submission" date="2020-08" db="EMBL/GenBank/DDBJ databases">
        <title>Genome public.</title>
        <authorList>
            <person name="Liu C."/>
            <person name="Sun Q."/>
        </authorList>
    </citation>
    <scope>NUCLEOTIDE SEQUENCE</scope>
    <source>
        <strain evidence="11">NSJ-68</strain>
    </source>
</reference>
<evidence type="ECO:0000256" key="9">
    <source>
        <dbReference type="RuleBase" id="RU004386"/>
    </source>
</evidence>
<dbReference type="Pfam" id="PF02127">
    <property type="entry name" value="Peptidase_M18"/>
    <property type="match status" value="1"/>
</dbReference>
<evidence type="ECO:0000256" key="4">
    <source>
        <dbReference type="ARBA" id="ARBA00022670"/>
    </source>
</evidence>
<proteinExistence type="inferred from homology"/>
<evidence type="ECO:0000256" key="3">
    <source>
        <dbReference type="ARBA" id="ARBA00022438"/>
    </source>
</evidence>
<dbReference type="SUPFAM" id="SSF53187">
    <property type="entry name" value="Zn-dependent exopeptidases"/>
    <property type="match status" value="1"/>
</dbReference>
<evidence type="ECO:0000256" key="7">
    <source>
        <dbReference type="ARBA" id="ARBA00022833"/>
    </source>
</evidence>
<comment type="similarity">
    <text evidence="2 9">Belongs to the peptidase M18 family.</text>
</comment>
<keyword evidence="8 9" id="KW-0482">Metalloprotease</keyword>
<dbReference type="GO" id="GO:0004177">
    <property type="term" value="F:aminopeptidase activity"/>
    <property type="evidence" value="ECO:0007669"/>
    <property type="project" value="UniProtKB-KW"/>
</dbReference>
<protein>
    <recommendedName>
        <fullName evidence="10">M18 family aminopeptidase</fullName>
        <ecNumber evidence="10">3.4.11.-</ecNumber>
    </recommendedName>
</protein>
<dbReference type="PANTHER" id="PTHR28570">
    <property type="entry name" value="ASPARTYL AMINOPEPTIDASE"/>
    <property type="match status" value="1"/>
</dbReference>
<evidence type="ECO:0000256" key="5">
    <source>
        <dbReference type="ARBA" id="ARBA00022723"/>
    </source>
</evidence>
<comment type="caution">
    <text evidence="11">The sequence shown here is derived from an EMBL/GenBank/DDBJ whole genome shotgun (WGS) entry which is preliminary data.</text>
</comment>
<dbReference type="EMBL" id="JACOOR010000005">
    <property type="protein sequence ID" value="MBC5660011.1"/>
    <property type="molecule type" value="Genomic_DNA"/>
</dbReference>
<evidence type="ECO:0000256" key="1">
    <source>
        <dbReference type="ARBA" id="ARBA00001947"/>
    </source>
</evidence>
<keyword evidence="3 9" id="KW-0031">Aminopeptidase</keyword>
<evidence type="ECO:0000256" key="10">
    <source>
        <dbReference type="RuleBase" id="RU004387"/>
    </source>
</evidence>
<dbReference type="AlphaFoldDB" id="A0A923RN08"/>
<dbReference type="Gene3D" id="3.40.630.10">
    <property type="entry name" value="Zn peptidases"/>
    <property type="match status" value="1"/>
</dbReference>
<dbReference type="RefSeq" id="WP_186873462.1">
    <property type="nucleotide sequence ID" value="NZ_JACOOR010000005.1"/>
</dbReference>
<evidence type="ECO:0000256" key="6">
    <source>
        <dbReference type="ARBA" id="ARBA00022801"/>
    </source>
</evidence>
<dbReference type="GO" id="GO:0006508">
    <property type="term" value="P:proteolysis"/>
    <property type="evidence" value="ECO:0007669"/>
    <property type="project" value="UniProtKB-KW"/>
</dbReference>
<keyword evidence="6 9" id="KW-0378">Hydrolase</keyword>
<dbReference type="InterPro" id="IPR001948">
    <property type="entry name" value="Peptidase_M18"/>
</dbReference>